<accession>A0ABR8PY05</accession>
<evidence type="ECO:0000256" key="1">
    <source>
        <dbReference type="SAM" id="Phobius"/>
    </source>
</evidence>
<keyword evidence="1" id="KW-0472">Membrane</keyword>
<reference evidence="2 3" key="1">
    <citation type="submission" date="2020-08" db="EMBL/GenBank/DDBJ databases">
        <title>A Genomic Blueprint of the Chicken Gut Microbiome.</title>
        <authorList>
            <person name="Gilroy R."/>
            <person name="Ravi A."/>
            <person name="Getino M."/>
            <person name="Pursley I."/>
            <person name="Horton D.L."/>
            <person name="Alikhan N.-F."/>
            <person name="Baker D."/>
            <person name="Gharbi K."/>
            <person name="Hall N."/>
            <person name="Watson M."/>
            <person name="Adriaenssens E.M."/>
            <person name="Foster-Nyarko E."/>
            <person name="Jarju S."/>
            <person name="Secka A."/>
            <person name="Antonio M."/>
            <person name="Oren A."/>
            <person name="Chaudhuri R."/>
            <person name="La Ragione R.M."/>
            <person name="Hildebrand F."/>
            <person name="Pallen M.J."/>
        </authorList>
    </citation>
    <scope>NUCLEOTIDE SEQUENCE [LARGE SCALE GENOMIC DNA]</scope>
    <source>
        <strain evidence="2 3">Sa3CVN1</strain>
    </source>
</reference>
<evidence type="ECO:0000313" key="3">
    <source>
        <dbReference type="Proteomes" id="UP000627781"/>
    </source>
</evidence>
<keyword evidence="1" id="KW-0812">Transmembrane</keyword>
<protein>
    <submittedName>
        <fullName evidence="2">YtxH domain-containing protein</fullName>
    </submittedName>
</protein>
<dbReference type="EMBL" id="JACSRA010000033">
    <property type="protein sequence ID" value="MBD7913034.1"/>
    <property type="molecule type" value="Genomic_DNA"/>
</dbReference>
<evidence type="ECO:0000313" key="2">
    <source>
        <dbReference type="EMBL" id="MBD7913034.1"/>
    </source>
</evidence>
<keyword evidence="1" id="KW-1133">Transmembrane helix</keyword>
<dbReference type="RefSeq" id="WP_143318146.1">
    <property type="nucleotide sequence ID" value="NZ_JACSRA010000033.1"/>
</dbReference>
<organism evidence="2 3">
    <name type="scientific">Clostridium cibarium</name>
    <dbReference type="NCBI Taxonomy" id="2762247"/>
    <lineage>
        <taxon>Bacteria</taxon>
        <taxon>Bacillati</taxon>
        <taxon>Bacillota</taxon>
        <taxon>Clostridia</taxon>
        <taxon>Eubacteriales</taxon>
        <taxon>Clostridiaceae</taxon>
        <taxon>Clostridium</taxon>
    </lineage>
</organism>
<name>A0ABR8PY05_9CLOT</name>
<feature type="transmembrane region" description="Helical" evidence="1">
    <location>
        <begin position="6"/>
        <end position="26"/>
    </location>
</feature>
<proteinExistence type="predicted"/>
<keyword evidence="3" id="KW-1185">Reference proteome</keyword>
<comment type="caution">
    <text evidence="2">The sequence shown here is derived from an EMBL/GenBank/DDBJ whole genome shotgun (WGS) entry which is preliminary data.</text>
</comment>
<dbReference type="Proteomes" id="UP000627781">
    <property type="component" value="Unassembled WGS sequence"/>
</dbReference>
<gene>
    <name evidence="2" type="ORF">H9661_16905</name>
</gene>
<sequence length="56" mass="6240">MGRYVNGMIAGVVVGATVGMMVLPQLDRRTQKNVRKAGQKILDYVEDSYDGMTKMF</sequence>